<sequence>MKEGKERIRKGKERKDKRRKGRKEKKGRRKRKERERRKEERKLMKEIRKERRTRKERNDGRRKDRKERKEKQGRRKEKGKEKGEEQTTLNRAETGGSIQLKPIHLAQHKIQSAAGPLDMRLTQVPKMLFSAEKRMGTLSVLHIIQDILLQKADMAMRKYGIHVVVANELATYKEEVIIVTKGGRTTVRRHNKETDLEEQLTYLLVEMHSEYIEQAGA</sequence>
<feature type="region of interest" description="Disordered" evidence="1">
    <location>
        <begin position="1"/>
        <end position="99"/>
    </location>
</feature>
<evidence type="ECO:0000313" key="2">
    <source>
        <dbReference type="EMBL" id="KAG1327559.1"/>
    </source>
</evidence>
<feature type="compositionally biased region" description="Basic and acidic residues" evidence="1">
    <location>
        <begin position="36"/>
        <end position="49"/>
    </location>
</feature>
<organism evidence="2 3">
    <name type="scientific">Cocos nucifera</name>
    <name type="common">Coconut palm</name>
    <dbReference type="NCBI Taxonomy" id="13894"/>
    <lineage>
        <taxon>Eukaryota</taxon>
        <taxon>Viridiplantae</taxon>
        <taxon>Streptophyta</taxon>
        <taxon>Embryophyta</taxon>
        <taxon>Tracheophyta</taxon>
        <taxon>Spermatophyta</taxon>
        <taxon>Magnoliopsida</taxon>
        <taxon>Liliopsida</taxon>
        <taxon>Arecaceae</taxon>
        <taxon>Arecoideae</taxon>
        <taxon>Cocoseae</taxon>
        <taxon>Attaleinae</taxon>
        <taxon>Cocos</taxon>
    </lineage>
</organism>
<proteinExistence type="predicted"/>
<dbReference type="OrthoDB" id="70224at2759"/>
<reference evidence="2" key="1">
    <citation type="journal article" date="2017" name="Gigascience">
        <title>The genome draft of coconut (Cocos nucifera).</title>
        <authorList>
            <person name="Xiao Y."/>
            <person name="Xu P."/>
            <person name="Fan H."/>
            <person name="Baudouin L."/>
            <person name="Xia W."/>
            <person name="Bocs S."/>
            <person name="Xu J."/>
            <person name="Li Q."/>
            <person name="Guo A."/>
            <person name="Zhou L."/>
            <person name="Li J."/>
            <person name="Wu Y."/>
            <person name="Ma Z."/>
            <person name="Armero A."/>
            <person name="Issali A.E."/>
            <person name="Liu N."/>
            <person name="Peng M."/>
            <person name="Yang Y."/>
        </authorList>
    </citation>
    <scope>NUCLEOTIDE SEQUENCE</scope>
    <source>
        <tissue evidence="2">Spear leaf of Hainan Tall coconut</tissue>
    </source>
</reference>
<name>A0A8K0HWR8_COCNU</name>
<gene>
    <name evidence="2" type="ORF">COCNU_01G014930</name>
</gene>
<comment type="caution">
    <text evidence="2">The sequence shown here is derived from an EMBL/GenBank/DDBJ whole genome shotgun (WGS) entry which is preliminary data.</text>
</comment>
<dbReference type="SUPFAM" id="SSF102645">
    <property type="entry name" value="CoaB-like"/>
    <property type="match status" value="1"/>
</dbReference>
<keyword evidence="3" id="KW-1185">Reference proteome</keyword>
<dbReference type="Gene3D" id="3.40.50.10300">
    <property type="entry name" value="CoaB-like"/>
    <property type="match status" value="1"/>
</dbReference>
<dbReference type="Proteomes" id="UP000797356">
    <property type="component" value="Chromosome 1"/>
</dbReference>
<dbReference type="AlphaFoldDB" id="A0A8K0HWR8"/>
<dbReference type="InterPro" id="IPR035929">
    <property type="entry name" value="CoaB-like_sf"/>
</dbReference>
<evidence type="ECO:0000256" key="1">
    <source>
        <dbReference type="SAM" id="MobiDB-lite"/>
    </source>
</evidence>
<dbReference type="EMBL" id="CM017872">
    <property type="protein sequence ID" value="KAG1327559.1"/>
    <property type="molecule type" value="Genomic_DNA"/>
</dbReference>
<reference evidence="2" key="2">
    <citation type="submission" date="2019-07" db="EMBL/GenBank/DDBJ databases">
        <authorList>
            <person name="Yang Y."/>
            <person name="Bocs S."/>
            <person name="Baudouin L."/>
        </authorList>
    </citation>
    <scope>NUCLEOTIDE SEQUENCE</scope>
    <source>
        <tissue evidence="2">Spear leaf of Hainan Tall coconut</tissue>
    </source>
</reference>
<evidence type="ECO:0008006" key="4">
    <source>
        <dbReference type="Google" id="ProtNLM"/>
    </source>
</evidence>
<accession>A0A8K0HWR8</accession>
<protein>
    <recommendedName>
        <fullName evidence="4">DNA/pantothenate metabolism flavoprotein C-terminal domain-containing protein</fullName>
    </recommendedName>
</protein>
<feature type="compositionally biased region" description="Basic residues" evidence="1">
    <location>
        <begin position="7"/>
        <end position="35"/>
    </location>
</feature>
<evidence type="ECO:0000313" key="3">
    <source>
        <dbReference type="Proteomes" id="UP000797356"/>
    </source>
</evidence>
<feature type="compositionally biased region" description="Basic and acidic residues" evidence="1">
    <location>
        <begin position="56"/>
        <end position="70"/>
    </location>
</feature>